<comment type="pathway">
    <text evidence="2 9">Carbohydrate metabolism; hexose metabolism.</text>
</comment>
<evidence type="ECO:0000256" key="2">
    <source>
        <dbReference type="ARBA" id="ARBA00005028"/>
    </source>
</evidence>
<name>A0A5C1NNI5_9GAMM</name>
<organism evidence="13 14">
    <name type="scientific">Halomonas binhaiensis</name>
    <dbReference type="NCBI Taxonomy" id="2562282"/>
    <lineage>
        <taxon>Bacteria</taxon>
        <taxon>Pseudomonadati</taxon>
        <taxon>Pseudomonadota</taxon>
        <taxon>Gammaproteobacteria</taxon>
        <taxon>Oceanospirillales</taxon>
        <taxon>Halomonadaceae</taxon>
        <taxon>Halomonas</taxon>
    </lineage>
</organism>
<dbReference type="OrthoDB" id="9779408at2"/>
<evidence type="ECO:0000256" key="10">
    <source>
        <dbReference type="PIRSR" id="PIRSR005096-1"/>
    </source>
</evidence>
<evidence type="ECO:0000313" key="13">
    <source>
        <dbReference type="EMBL" id="QEM84043.1"/>
    </source>
</evidence>
<dbReference type="Gene3D" id="2.70.98.10">
    <property type="match status" value="1"/>
</dbReference>
<dbReference type="EMBL" id="CP038437">
    <property type="protein sequence ID" value="QEM84043.1"/>
    <property type="molecule type" value="Genomic_DNA"/>
</dbReference>
<reference evidence="13" key="1">
    <citation type="submission" date="2021-02" db="EMBL/GenBank/DDBJ databases">
        <title>Strain Y2R2, a novel species of the genus Halomonas.</title>
        <authorList>
            <person name="Huang H."/>
        </authorList>
    </citation>
    <scope>NUCLEOTIDE SEQUENCE</scope>
    <source>
        <strain evidence="13">Y2R2</strain>
    </source>
</reference>
<dbReference type="InterPro" id="IPR011013">
    <property type="entry name" value="Gal_mutarotase_sf_dom"/>
</dbReference>
<evidence type="ECO:0000256" key="4">
    <source>
        <dbReference type="ARBA" id="ARBA00011245"/>
    </source>
</evidence>
<dbReference type="GO" id="GO:0004034">
    <property type="term" value="F:aldose 1-epimerase activity"/>
    <property type="evidence" value="ECO:0007669"/>
    <property type="project" value="UniProtKB-EC"/>
</dbReference>
<keyword evidence="14" id="KW-1185">Reference proteome</keyword>
<evidence type="ECO:0000256" key="11">
    <source>
        <dbReference type="PIRSR" id="PIRSR005096-2"/>
    </source>
</evidence>
<evidence type="ECO:0000256" key="8">
    <source>
        <dbReference type="ARBA" id="ARBA00023277"/>
    </source>
</evidence>
<dbReference type="CDD" id="cd09019">
    <property type="entry name" value="galactose_mutarotase_like"/>
    <property type="match status" value="1"/>
</dbReference>
<feature type="binding site" evidence="11">
    <location>
        <position position="286"/>
    </location>
    <ligand>
        <name>beta-D-galactose</name>
        <dbReference type="ChEBI" id="CHEBI:27667"/>
    </ligand>
</feature>
<evidence type="ECO:0000256" key="1">
    <source>
        <dbReference type="ARBA" id="ARBA00004496"/>
    </source>
</evidence>
<feature type="active site" description="Proton acceptor" evidence="10">
    <location>
        <position position="354"/>
    </location>
</feature>
<feature type="binding site" evidence="12">
    <location>
        <begin position="214"/>
        <end position="216"/>
    </location>
    <ligand>
        <name>beta-D-galactose</name>
        <dbReference type="ChEBI" id="CHEBI:27667"/>
    </ligand>
</feature>
<accession>A0A5C1NNI5</accession>
<dbReference type="FunFam" id="2.70.98.10:FF:000003">
    <property type="entry name" value="Aldose 1-epimerase"/>
    <property type="match status" value="1"/>
</dbReference>
<evidence type="ECO:0000256" key="7">
    <source>
        <dbReference type="ARBA" id="ARBA00023235"/>
    </source>
</evidence>
<dbReference type="SUPFAM" id="SSF74650">
    <property type="entry name" value="Galactose mutarotase-like"/>
    <property type="match status" value="1"/>
</dbReference>
<keyword evidence="6" id="KW-0597">Phosphoprotein</keyword>
<comment type="catalytic activity">
    <reaction evidence="9">
        <text>alpha-D-glucose = beta-D-glucose</text>
        <dbReference type="Rhea" id="RHEA:10264"/>
        <dbReference type="ChEBI" id="CHEBI:15903"/>
        <dbReference type="ChEBI" id="CHEBI:17925"/>
        <dbReference type="EC" id="5.1.3.3"/>
    </reaction>
</comment>
<evidence type="ECO:0000256" key="3">
    <source>
        <dbReference type="ARBA" id="ARBA00006206"/>
    </source>
</evidence>
<feature type="active site" description="Proton donor" evidence="10">
    <location>
        <position position="214"/>
    </location>
</feature>
<dbReference type="GO" id="GO:0005737">
    <property type="term" value="C:cytoplasm"/>
    <property type="evidence" value="ECO:0007669"/>
    <property type="project" value="UniProtKB-SubCell"/>
</dbReference>
<evidence type="ECO:0000313" key="14">
    <source>
        <dbReference type="Proteomes" id="UP000324285"/>
    </source>
</evidence>
<comment type="subunit">
    <text evidence="4">Monomer.</text>
</comment>
<evidence type="ECO:0000256" key="9">
    <source>
        <dbReference type="PIRNR" id="PIRNR005096"/>
    </source>
</evidence>
<protein>
    <recommendedName>
        <fullName evidence="9">Aldose 1-epimerase</fullName>
        <ecNumber evidence="9">5.1.3.3</ecNumber>
    </recommendedName>
</protein>
<dbReference type="Proteomes" id="UP000324285">
    <property type="component" value="Chromosome"/>
</dbReference>
<gene>
    <name evidence="13" type="ORF">E4T21_11100</name>
</gene>
<evidence type="ECO:0000256" key="6">
    <source>
        <dbReference type="ARBA" id="ARBA00022553"/>
    </source>
</evidence>
<dbReference type="Pfam" id="PF01263">
    <property type="entry name" value="Aldose_epim"/>
    <property type="match status" value="1"/>
</dbReference>
<keyword evidence="8 9" id="KW-0119">Carbohydrate metabolism</keyword>
<keyword evidence="7 9" id="KW-0413">Isomerase</keyword>
<dbReference type="UniPathway" id="UPA00242"/>
<comment type="similarity">
    <text evidence="3 9">Belongs to the aldose epimerase family.</text>
</comment>
<evidence type="ECO:0000256" key="12">
    <source>
        <dbReference type="PIRSR" id="PIRSR005096-3"/>
    </source>
</evidence>
<dbReference type="PANTHER" id="PTHR10091">
    <property type="entry name" value="ALDOSE-1-EPIMERASE"/>
    <property type="match status" value="1"/>
</dbReference>
<comment type="subcellular location">
    <subcellularLocation>
        <location evidence="1">Cytoplasm</location>
    </subcellularLocation>
</comment>
<dbReference type="InterPro" id="IPR047215">
    <property type="entry name" value="Galactose_mutarotase-like"/>
</dbReference>
<dbReference type="GO" id="GO:0030246">
    <property type="term" value="F:carbohydrate binding"/>
    <property type="evidence" value="ECO:0007669"/>
    <property type="project" value="InterPro"/>
</dbReference>
<dbReference type="InterPro" id="IPR008183">
    <property type="entry name" value="Aldose_1/G6P_1-epimerase"/>
</dbReference>
<feature type="binding site" evidence="12">
    <location>
        <begin position="114"/>
        <end position="115"/>
    </location>
    <ligand>
        <name>beta-D-galactose</name>
        <dbReference type="ChEBI" id="CHEBI:27667"/>
    </ligand>
</feature>
<dbReference type="AlphaFoldDB" id="A0A5C1NNI5"/>
<dbReference type="GO" id="GO:0033499">
    <property type="term" value="P:galactose catabolic process via UDP-galactose, Leloir pathway"/>
    <property type="evidence" value="ECO:0007669"/>
    <property type="project" value="TreeGrafter"/>
</dbReference>
<dbReference type="GO" id="GO:0006006">
    <property type="term" value="P:glucose metabolic process"/>
    <property type="evidence" value="ECO:0007669"/>
    <property type="project" value="TreeGrafter"/>
</dbReference>
<keyword evidence="5" id="KW-0963">Cytoplasm</keyword>
<dbReference type="EC" id="5.1.3.3" evidence="9"/>
<dbReference type="PANTHER" id="PTHR10091:SF0">
    <property type="entry name" value="GALACTOSE MUTAROTASE"/>
    <property type="match status" value="1"/>
</dbReference>
<evidence type="ECO:0000256" key="5">
    <source>
        <dbReference type="ARBA" id="ARBA00022490"/>
    </source>
</evidence>
<dbReference type="KEGG" id="hbh:E4T21_11100"/>
<dbReference type="InterPro" id="IPR015443">
    <property type="entry name" value="Aldose_1-epimerase"/>
</dbReference>
<dbReference type="InterPro" id="IPR014718">
    <property type="entry name" value="GH-type_carb-bd"/>
</dbReference>
<dbReference type="NCBIfam" id="NF008277">
    <property type="entry name" value="PRK11055.1"/>
    <property type="match status" value="1"/>
</dbReference>
<sequence length="391" mass="42557">MVCALAIAGSISSTMAITKDEDASMQKSPPSVSSVPFGQLDDGREVSLYRLVNANGMEMAVTPYGGTIVSLKVPDDEGNLDDIVLGFDHLEDYLAPAYQRANPYFGALIGRYGNRIAGASFSIDGKTYRLPANDGDNHLHGGTQGFDRRLWQAQAFEEEHAVGLLLTLESPDGDQGYPGTLRAQVRYTLTDDNALDIRYEASTTATTPVNLTQHSYFNLDGEGSGDILAHRLMINASGFTPVDDALIPLGDVRSLDNSPLDFRTPVAIGSRIDEDDQQLLRGKGYDHNFVIDRGEAAAEELVLAARVEAPRSGRVMEVYTSEPGIQFYSGNFLDGSLTGKSGVPYQQRSGFALETQHYPDSPNQPDFPSTLLTPEETYLSHTRYVFSSVPQ</sequence>
<proteinExistence type="inferred from homology"/>
<dbReference type="PIRSF" id="PIRSF005096">
    <property type="entry name" value="GALM"/>
    <property type="match status" value="1"/>
</dbReference>